<keyword evidence="8" id="KW-0675">Receptor</keyword>
<feature type="domain" description="TonB-dependent receptor plug" evidence="6">
    <location>
        <begin position="135"/>
        <end position="217"/>
    </location>
</feature>
<feature type="domain" description="Outer membrane protein beta-barrel" evidence="7">
    <location>
        <begin position="374"/>
        <end position="778"/>
    </location>
</feature>
<dbReference type="SUPFAM" id="SSF56935">
    <property type="entry name" value="Porins"/>
    <property type="match status" value="1"/>
</dbReference>
<keyword evidence="3" id="KW-0998">Cell outer membrane</keyword>
<keyword evidence="5" id="KW-0732">Signal</keyword>
<sequence length="807" mass="91052">MKKTILLLLCITFSLSSLGQQPLEKITITGKVIDAATSSPIEFATISFKKDSTLLGTTTNKKGNFTIDILPDNYLIKAEFISFDPFIIKNKNINESIDLGTIVLFYNAETLNEVELKGQQRLTEFQIDKKIYRSSQDISNNGGNALDVLNNTPSVTVNQDGNVNMRGTSATLLIDGKPLFGLGNGSDVLNAMPSNSIDRVEIITRSAKYSAEGGGGILNIITKKRKGQGFSGSIDIHGGVPDNNGGSLFLNKSNEVINLFSTLSFNNEKKISHTDIDQTYFDNSDSILGYFEQKRKDKNQRNSFLISIGSDIYLNKKNSLTVSLLYNNHNKDFNSHLNLDDFDSQKSIKQSAERNVNDRDDLSKIEGLLNYTNKFNEAGETLSFDFKYGTTVSDNKANILENIIIPNLENNEQKVAKNQNLDNYLFQLDYTLPFTLDKKLELGYKSTLRFYENDFNVSEYNANSGDFTTIGGFSDLVNYDEKTHALFALYTATHGSFSYALGLRSEYSDVSIGTKTSNKNTKNYTDFFPSASFGYEFENESYLSLNYSRSINRPEIYQVNPFISLIDERYQSVGNPDLNPYYTNFLELLYDMSFEKLLITSSLYATYAEEQFLTILQSAGQNAEALETFKRLPINSGNKLSVGVDVDITYTPFKGLRLNTYVSPYREETTNALDDAYNISNTVWYAEASALVTLNNGLRFRAQHYYQSPMIDGLAKYKTINFTNLSVSMPLLKKKGMLTFKVIDAFKTKAFTTRTLEANSNTLRSLRYDQQFSLAFTYQFKQNGKSKKDRSKEVKKDELEDKQDLKM</sequence>
<protein>
    <submittedName>
        <fullName evidence="8">TonB-dependent receptor</fullName>
    </submittedName>
</protein>
<evidence type="ECO:0000256" key="2">
    <source>
        <dbReference type="ARBA" id="ARBA00023136"/>
    </source>
</evidence>
<proteinExistence type="predicted"/>
<organism evidence="8 9">
    <name type="scientific">Aureibaculum algae</name>
    <dbReference type="NCBI Taxonomy" id="2584122"/>
    <lineage>
        <taxon>Bacteria</taxon>
        <taxon>Pseudomonadati</taxon>
        <taxon>Bacteroidota</taxon>
        <taxon>Flavobacteriia</taxon>
        <taxon>Flavobacteriales</taxon>
        <taxon>Flavobacteriaceae</taxon>
        <taxon>Aureibaculum</taxon>
    </lineage>
</organism>
<accession>A0A5B7TY08</accession>
<dbReference type="InterPro" id="IPR036942">
    <property type="entry name" value="Beta-barrel_TonB_sf"/>
</dbReference>
<dbReference type="Pfam" id="PF14905">
    <property type="entry name" value="OMP_b-brl_3"/>
    <property type="match status" value="1"/>
</dbReference>
<evidence type="ECO:0000259" key="6">
    <source>
        <dbReference type="Pfam" id="PF07715"/>
    </source>
</evidence>
<dbReference type="InterPro" id="IPR012910">
    <property type="entry name" value="Plug_dom"/>
</dbReference>
<dbReference type="InterPro" id="IPR041700">
    <property type="entry name" value="OMP_b-brl_3"/>
</dbReference>
<dbReference type="PANTHER" id="PTHR40980">
    <property type="entry name" value="PLUG DOMAIN-CONTAINING PROTEIN"/>
    <property type="match status" value="1"/>
</dbReference>
<keyword evidence="2" id="KW-0472">Membrane</keyword>
<feature type="compositionally biased region" description="Basic and acidic residues" evidence="4">
    <location>
        <begin position="790"/>
        <end position="807"/>
    </location>
</feature>
<dbReference type="RefSeq" id="WP_138950508.1">
    <property type="nucleotide sequence ID" value="NZ_CP040749.1"/>
</dbReference>
<name>A0A5B7TY08_9FLAO</name>
<evidence type="ECO:0000256" key="4">
    <source>
        <dbReference type="SAM" id="MobiDB-lite"/>
    </source>
</evidence>
<evidence type="ECO:0000259" key="7">
    <source>
        <dbReference type="Pfam" id="PF14905"/>
    </source>
</evidence>
<feature type="region of interest" description="Disordered" evidence="4">
    <location>
        <begin position="782"/>
        <end position="807"/>
    </location>
</feature>
<dbReference type="Gene3D" id="2.170.130.10">
    <property type="entry name" value="TonB-dependent receptor, plug domain"/>
    <property type="match status" value="1"/>
</dbReference>
<dbReference type="SUPFAM" id="SSF49464">
    <property type="entry name" value="Carboxypeptidase regulatory domain-like"/>
    <property type="match status" value="1"/>
</dbReference>
<evidence type="ECO:0000313" key="9">
    <source>
        <dbReference type="Proteomes" id="UP000306229"/>
    </source>
</evidence>
<evidence type="ECO:0000256" key="3">
    <source>
        <dbReference type="ARBA" id="ARBA00023237"/>
    </source>
</evidence>
<dbReference type="GO" id="GO:0009279">
    <property type="term" value="C:cell outer membrane"/>
    <property type="evidence" value="ECO:0007669"/>
    <property type="project" value="UniProtKB-SubCell"/>
</dbReference>
<dbReference type="AlphaFoldDB" id="A0A5B7TY08"/>
<evidence type="ECO:0000313" key="8">
    <source>
        <dbReference type="EMBL" id="QCX39667.1"/>
    </source>
</evidence>
<dbReference type="Gene3D" id="2.40.170.20">
    <property type="entry name" value="TonB-dependent receptor, beta-barrel domain"/>
    <property type="match status" value="1"/>
</dbReference>
<reference evidence="8 9" key="1">
    <citation type="submission" date="2019-05" db="EMBL/GenBank/DDBJ databases">
        <title>Algicella ahnfeltiae gen. nov., sp. nov., a novel marine bacterium of the family Flavobacteriaceae isolated from a red alga.</title>
        <authorList>
            <person name="Nedashkovskaya O.I."/>
            <person name="Kukhlevskiy A.D."/>
            <person name="Kim S.-G."/>
            <person name="Zhukova N.V."/>
            <person name="Mikhailov V.V."/>
        </authorList>
    </citation>
    <scope>NUCLEOTIDE SEQUENCE [LARGE SCALE GENOMIC DNA]</scope>
    <source>
        <strain evidence="8 9">10Alg115</strain>
    </source>
</reference>
<gene>
    <name evidence="8" type="ORF">FF125_14880</name>
</gene>
<dbReference type="Gene3D" id="2.60.40.1120">
    <property type="entry name" value="Carboxypeptidase-like, regulatory domain"/>
    <property type="match status" value="1"/>
</dbReference>
<dbReference type="EMBL" id="CP040749">
    <property type="protein sequence ID" value="QCX39667.1"/>
    <property type="molecule type" value="Genomic_DNA"/>
</dbReference>
<dbReference type="InterPro" id="IPR008969">
    <property type="entry name" value="CarboxyPept-like_regulatory"/>
</dbReference>
<evidence type="ECO:0000256" key="5">
    <source>
        <dbReference type="SAM" id="SignalP"/>
    </source>
</evidence>
<dbReference type="InterPro" id="IPR037066">
    <property type="entry name" value="Plug_dom_sf"/>
</dbReference>
<feature type="signal peptide" evidence="5">
    <location>
        <begin position="1"/>
        <end position="19"/>
    </location>
</feature>
<dbReference type="KEGG" id="fbe:FF125_14880"/>
<dbReference type="Pfam" id="PF13715">
    <property type="entry name" value="CarbopepD_reg_2"/>
    <property type="match status" value="1"/>
</dbReference>
<dbReference type="Proteomes" id="UP000306229">
    <property type="component" value="Chromosome"/>
</dbReference>
<feature type="chain" id="PRO_5022866543" evidence="5">
    <location>
        <begin position="20"/>
        <end position="807"/>
    </location>
</feature>
<keyword evidence="9" id="KW-1185">Reference proteome</keyword>
<dbReference type="Pfam" id="PF07715">
    <property type="entry name" value="Plug"/>
    <property type="match status" value="1"/>
</dbReference>
<comment type="subcellular location">
    <subcellularLocation>
        <location evidence="1">Cell outer membrane</location>
    </subcellularLocation>
</comment>
<evidence type="ECO:0000256" key="1">
    <source>
        <dbReference type="ARBA" id="ARBA00004442"/>
    </source>
</evidence>
<dbReference type="PANTHER" id="PTHR40980:SF3">
    <property type="entry name" value="TONB-DEPENDENT RECEPTOR-LIKE BETA-BARREL DOMAIN-CONTAINING PROTEIN"/>
    <property type="match status" value="1"/>
</dbReference>
<dbReference type="OrthoDB" id="8764943at2"/>